<dbReference type="Proteomes" id="UP000256970">
    <property type="component" value="Unassembled WGS sequence"/>
</dbReference>
<protein>
    <submittedName>
        <fullName evidence="4">Uncharacterized protein</fullName>
    </submittedName>
</protein>
<evidence type="ECO:0000313" key="4">
    <source>
        <dbReference type="EMBL" id="SZX72121.1"/>
    </source>
</evidence>
<comment type="subcellular location">
    <subcellularLocation>
        <location evidence="1">Cytoplasm</location>
        <location evidence="1">Cytoskeleton</location>
        <location evidence="1">Cilium axoneme</location>
    </subcellularLocation>
</comment>
<dbReference type="AlphaFoldDB" id="A0A383W3S3"/>
<dbReference type="GO" id="GO:0005930">
    <property type="term" value="C:axoneme"/>
    <property type="evidence" value="ECO:0007669"/>
    <property type="project" value="UniProtKB-SubCell"/>
</dbReference>
<name>A0A383W3S3_TETOB</name>
<dbReference type="SUPFAM" id="SSF52047">
    <property type="entry name" value="RNI-like"/>
    <property type="match status" value="1"/>
</dbReference>
<gene>
    <name evidence="4" type="ORF">BQ4739_LOCUS12279</name>
</gene>
<accession>A0A383W3S3</accession>
<organism evidence="4 5">
    <name type="scientific">Tetradesmus obliquus</name>
    <name type="common">Green alga</name>
    <name type="synonym">Acutodesmus obliquus</name>
    <dbReference type="NCBI Taxonomy" id="3088"/>
    <lineage>
        <taxon>Eukaryota</taxon>
        <taxon>Viridiplantae</taxon>
        <taxon>Chlorophyta</taxon>
        <taxon>core chlorophytes</taxon>
        <taxon>Chlorophyceae</taxon>
        <taxon>CS clade</taxon>
        <taxon>Sphaeropleales</taxon>
        <taxon>Scenedesmaceae</taxon>
        <taxon>Tetradesmus</taxon>
    </lineage>
</organism>
<dbReference type="Gene3D" id="3.80.10.10">
    <property type="entry name" value="Ribonuclease Inhibitor"/>
    <property type="match status" value="2"/>
</dbReference>
<sequence length="576" mass="61494">MHARASGSSSSSSKRSSSRHALSSLTSLTSLVLEDVRLQDPVGLGGLSALTGLHELHLDDIRKVMPSGPPQQEASHEPRTPDQMRELREQEVQQYLMWQQELRQDVQLGLGSLMQLTRLVLDPYLLPEEAHAPLSCLQQLQELKFCGSTRSPGEVLRLPLSLTKVELEWDGEEALSSSLCPGLAALTNLQHLGVCGYHDDEQDAPGLLPDFCSDMQQLRVLKLHGVLSRNALPALAQVLPTLSCLESLLVHNARGELAPLPASGVAGYLALPLSPHITHLELSWGHAGSDEEDAAEAAILHSGCGQHLFAAGRQLPQLKQLLLGVPAETLDSEDVDGYASQVSYLGGGLGEGSLPRWVTCCPGLELLWIAGLLEPGEDMRPLLQLTALTELFVGGGAVTNDAACEVLSQLSSLRSLGVFAAEQFNDTGLLALTALRQLTQLAVAGCKISAEVETDSGDYHGGFLVLQQQEALPPVWLQLLDSCVRSKHRTQLDGESCGELALQQLMALQTGAQERVARLEQRLAAAEATLAARGKQADAGASQQQLAAAELRAAELEQRLAAAEAKLAAAEAELAA</sequence>
<proteinExistence type="predicted"/>
<keyword evidence="2" id="KW-0175">Coiled coil</keyword>
<dbReference type="EMBL" id="FNXT01001103">
    <property type="protein sequence ID" value="SZX72121.1"/>
    <property type="molecule type" value="Genomic_DNA"/>
</dbReference>
<evidence type="ECO:0000313" key="5">
    <source>
        <dbReference type="Proteomes" id="UP000256970"/>
    </source>
</evidence>
<keyword evidence="5" id="KW-1185">Reference proteome</keyword>
<evidence type="ECO:0000256" key="1">
    <source>
        <dbReference type="ARBA" id="ARBA00004430"/>
    </source>
</evidence>
<feature type="compositionally biased region" description="Basic and acidic residues" evidence="3">
    <location>
        <begin position="74"/>
        <end position="83"/>
    </location>
</feature>
<evidence type="ECO:0000256" key="3">
    <source>
        <dbReference type="SAM" id="MobiDB-lite"/>
    </source>
</evidence>
<evidence type="ECO:0000256" key="2">
    <source>
        <dbReference type="SAM" id="Coils"/>
    </source>
</evidence>
<feature type="region of interest" description="Disordered" evidence="3">
    <location>
        <begin position="63"/>
        <end position="83"/>
    </location>
</feature>
<dbReference type="InterPro" id="IPR032675">
    <property type="entry name" value="LRR_dom_sf"/>
</dbReference>
<reference evidence="4 5" key="1">
    <citation type="submission" date="2016-10" db="EMBL/GenBank/DDBJ databases">
        <authorList>
            <person name="Cai Z."/>
        </authorList>
    </citation>
    <scope>NUCLEOTIDE SEQUENCE [LARGE SCALE GENOMIC DNA]</scope>
</reference>
<feature type="coiled-coil region" evidence="2">
    <location>
        <begin position="502"/>
        <end position="573"/>
    </location>
</feature>
<feature type="region of interest" description="Disordered" evidence="3">
    <location>
        <begin position="1"/>
        <end position="21"/>
    </location>
</feature>